<evidence type="ECO:0000313" key="1">
    <source>
        <dbReference type="EMBL" id="GAI53953.1"/>
    </source>
</evidence>
<protein>
    <submittedName>
        <fullName evidence="1">Uncharacterized protein</fullName>
    </submittedName>
</protein>
<gene>
    <name evidence="1" type="ORF">S06H3_53051</name>
</gene>
<dbReference type="EMBL" id="BARV01033790">
    <property type="protein sequence ID" value="GAI53953.1"/>
    <property type="molecule type" value="Genomic_DNA"/>
</dbReference>
<reference evidence="1" key="1">
    <citation type="journal article" date="2014" name="Front. Microbiol.">
        <title>High frequency of phylogenetically diverse reductive dehalogenase-homologous genes in deep subseafloor sedimentary metagenomes.</title>
        <authorList>
            <person name="Kawai M."/>
            <person name="Futagami T."/>
            <person name="Toyoda A."/>
            <person name="Takaki Y."/>
            <person name="Nishi S."/>
            <person name="Hori S."/>
            <person name="Arai W."/>
            <person name="Tsubouchi T."/>
            <person name="Morono Y."/>
            <person name="Uchiyama I."/>
            <person name="Ito T."/>
            <person name="Fujiyama A."/>
            <person name="Inagaki F."/>
            <person name="Takami H."/>
        </authorList>
    </citation>
    <scope>NUCLEOTIDE SEQUENCE</scope>
    <source>
        <strain evidence="1">Expedition CK06-06</strain>
    </source>
</reference>
<sequence length="31" mass="3441">QNIIKTGVTKITQGNIWVKPTMANIEFLPGK</sequence>
<name>X1PDQ7_9ZZZZ</name>
<dbReference type="AlphaFoldDB" id="X1PDQ7"/>
<feature type="non-terminal residue" evidence="1">
    <location>
        <position position="1"/>
    </location>
</feature>
<comment type="caution">
    <text evidence="1">The sequence shown here is derived from an EMBL/GenBank/DDBJ whole genome shotgun (WGS) entry which is preliminary data.</text>
</comment>
<organism evidence="1">
    <name type="scientific">marine sediment metagenome</name>
    <dbReference type="NCBI Taxonomy" id="412755"/>
    <lineage>
        <taxon>unclassified sequences</taxon>
        <taxon>metagenomes</taxon>
        <taxon>ecological metagenomes</taxon>
    </lineage>
</organism>
<proteinExistence type="predicted"/>
<accession>X1PDQ7</accession>